<proteinExistence type="inferred from homology"/>
<dbReference type="Gene3D" id="3.40.50.720">
    <property type="entry name" value="NAD(P)-binding Rossmann-like Domain"/>
    <property type="match status" value="1"/>
</dbReference>
<evidence type="ECO:0000256" key="3">
    <source>
        <dbReference type="ARBA" id="ARBA00023002"/>
    </source>
</evidence>
<evidence type="ECO:0000256" key="1">
    <source>
        <dbReference type="ARBA" id="ARBA00006484"/>
    </source>
</evidence>
<accession>A0A9W4XP64</accession>
<comment type="similarity">
    <text evidence="1">Belongs to the short-chain dehydrogenases/reductases (SDR) family.</text>
</comment>
<evidence type="ECO:0000256" key="2">
    <source>
        <dbReference type="ARBA" id="ARBA00022857"/>
    </source>
</evidence>
<name>A0A9W4XP64_9PLEO</name>
<organism evidence="4 5">
    <name type="scientific">Periconia digitata</name>
    <dbReference type="NCBI Taxonomy" id="1303443"/>
    <lineage>
        <taxon>Eukaryota</taxon>
        <taxon>Fungi</taxon>
        <taxon>Dikarya</taxon>
        <taxon>Ascomycota</taxon>
        <taxon>Pezizomycotina</taxon>
        <taxon>Dothideomycetes</taxon>
        <taxon>Pleosporomycetidae</taxon>
        <taxon>Pleosporales</taxon>
        <taxon>Massarineae</taxon>
        <taxon>Periconiaceae</taxon>
        <taxon>Periconia</taxon>
    </lineage>
</organism>
<keyword evidence="2" id="KW-0521">NADP</keyword>
<comment type="caution">
    <text evidence="4">The sequence shown here is derived from an EMBL/GenBank/DDBJ whole genome shotgun (WGS) entry which is preliminary data.</text>
</comment>
<evidence type="ECO:0000313" key="4">
    <source>
        <dbReference type="EMBL" id="CAI6338658.1"/>
    </source>
</evidence>
<evidence type="ECO:0000313" key="5">
    <source>
        <dbReference type="Proteomes" id="UP001152607"/>
    </source>
</evidence>
<dbReference type="Pfam" id="PF13561">
    <property type="entry name" value="adh_short_C2"/>
    <property type="match status" value="1"/>
</dbReference>
<reference evidence="4" key="1">
    <citation type="submission" date="2023-01" db="EMBL/GenBank/DDBJ databases">
        <authorList>
            <person name="Van Ghelder C."/>
            <person name="Rancurel C."/>
        </authorList>
    </citation>
    <scope>NUCLEOTIDE SEQUENCE</scope>
    <source>
        <strain evidence="4">CNCM I-4278</strain>
    </source>
</reference>
<keyword evidence="3" id="KW-0560">Oxidoreductase</keyword>
<keyword evidence="5" id="KW-1185">Reference proteome</keyword>
<dbReference type="EMBL" id="CAOQHR010000008">
    <property type="protein sequence ID" value="CAI6338658.1"/>
    <property type="molecule type" value="Genomic_DNA"/>
</dbReference>
<dbReference type="NCBIfam" id="NF005559">
    <property type="entry name" value="PRK07231.1"/>
    <property type="match status" value="1"/>
</dbReference>
<dbReference type="GO" id="GO:0016491">
    <property type="term" value="F:oxidoreductase activity"/>
    <property type="evidence" value="ECO:0007669"/>
    <property type="project" value="UniProtKB-KW"/>
</dbReference>
<dbReference type="AlphaFoldDB" id="A0A9W4XP64"/>
<dbReference type="OrthoDB" id="294295at2759"/>
<gene>
    <name evidence="4" type="ORF">PDIGIT_LOCUS11789</name>
</gene>
<dbReference type="PANTHER" id="PTHR43639:SF1">
    <property type="entry name" value="SHORT-CHAIN DEHYDROGENASE_REDUCTASE FAMILY PROTEIN"/>
    <property type="match status" value="1"/>
</dbReference>
<dbReference type="FunFam" id="3.40.50.720:FF:000084">
    <property type="entry name" value="Short-chain dehydrogenase reductase"/>
    <property type="match status" value="1"/>
</dbReference>
<dbReference type="PRINTS" id="PR00081">
    <property type="entry name" value="GDHRDH"/>
</dbReference>
<dbReference type="PRINTS" id="PR00080">
    <property type="entry name" value="SDRFAMILY"/>
</dbReference>
<dbReference type="InterPro" id="IPR036291">
    <property type="entry name" value="NAD(P)-bd_dom_sf"/>
</dbReference>
<dbReference type="SUPFAM" id="SSF51735">
    <property type="entry name" value="NAD(P)-binding Rossmann-fold domains"/>
    <property type="match status" value="1"/>
</dbReference>
<protein>
    <submittedName>
        <fullName evidence="4">Uncharacterized protein</fullName>
    </submittedName>
</protein>
<sequence length="282" mass="30236">MRLIAIASSTHPYLYSEVIQHPEIRWQLRIYDMGRLDEKVALVTGAGSGFGAGISHAFAAEGAKVLVCDINEEGGMKTVGSSTNMAFHKMDVTKAADWKAAVDATIQKFGKCDILVNNAGTSYRNKPTSDVTEEEFQKTFDVNVKGVFLGCNAWVPQAIQNKEGGVIINIASVGASRPRPGLVWYNASKGAVANATKGLAAEYGAHQIRVNSICPLVTSTGLFSHFTGMEDTPENRQKFIFNVPLGRIGEVEDVSSTAVFLASSDAKFITGVNLDVDGGRCI</sequence>
<dbReference type="PANTHER" id="PTHR43639">
    <property type="entry name" value="OXIDOREDUCTASE, SHORT-CHAIN DEHYDROGENASE/REDUCTASE FAMILY (AFU_ORTHOLOGUE AFUA_5G02870)"/>
    <property type="match status" value="1"/>
</dbReference>
<dbReference type="Proteomes" id="UP001152607">
    <property type="component" value="Unassembled WGS sequence"/>
</dbReference>
<dbReference type="InterPro" id="IPR002347">
    <property type="entry name" value="SDR_fam"/>
</dbReference>